<feature type="domain" description="Peptidase M50" evidence="14">
    <location>
        <begin position="16"/>
        <end position="117"/>
    </location>
</feature>
<evidence type="ECO:0000259" key="14">
    <source>
        <dbReference type="Pfam" id="PF02163"/>
    </source>
</evidence>
<evidence type="ECO:0000256" key="1">
    <source>
        <dbReference type="ARBA" id="ARBA00001947"/>
    </source>
</evidence>
<dbReference type="Pfam" id="PF02163">
    <property type="entry name" value="Peptidase_M50"/>
    <property type="match status" value="2"/>
</dbReference>
<comment type="subcellular location">
    <subcellularLocation>
        <location evidence="2">Cell membrane</location>
        <topology evidence="2">Multi-pass membrane protein</topology>
    </subcellularLocation>
</comment>
<keyword evidence="9" id="KW-0862">Zinc</keyword>
<dbReference type="PANTHER" id="PTHR35864">
    <property type="entry name" value="ZINC METALLOPROTEASE MJ0611-RELATED"/>
    <property type="match status" value="1"/>
</dbReference>
<dbReference type="CDD" id="cd06158">
    <property type="entry name" value="S2P-M50_like_1"/>
    <property type="match status" value="1"/>
</dbReference>
<keyword evidence="11" id="KW-0482">Metalloprotease</keyword>
<evidence type="ECO:0000256" key="6">
    <source>
        <dbReference type="ARBA" id="ARBA00022692"/>
    </source>
</evidence>
<keyword evidence="16" id="KW-1185">Reference proteome</keyword>
<feature type="transmembrane region" description="Helical" evidence="13">
    <location>
        <begin position="95"/>
        <end position="115"/>
    </location>
</feature>
<dbReference type="GO" id="GO:0006508">
    <property type="term" value="P:proteolysis"/>
    <property type="evidence" value="ECO:0007669"/>
    <property type="project" value="UniProtKB-KW"/>
</dbReference>
<keyword evidence="6 13" id="KW-0812">Transmembrane</keyword>
<evidence type="ECO:0000256" key="12">
    <source>
        <dbReference type="ARBA" id="ARBA00023136"/>
    </source>
</evidence>
<evidence type="ECO:0000256" key="9">
    <source>
        <dbReference type="ARBA" id="ARBA00022833"/>
    </source>
</evidence>
<dbReference type="Proteomes" id="UP000584642">
    <property type="component" value="Unassembled WGS sequence"/>
</dbReference>
<feature type="transmembrane region" description="Helical" evidence="13">
    <location>
        <begin position="182"/>
        <end position="198"/>
    </location>
</feature>
<accession>A0ABX2TC17</accession>
<keyword evidence="8" id="KW-0378">Hydrolase</keyword>
<organism evidence="15 16">
    <name type="scientific">Azospirillum oleiclasticum</name>
    <dbReference type="NCBI Taxonomy" id="2735135"/>
    <lineage>
        <taxon>Bacteria</taxon>
        <taxon>Pseudomonadati</taxon>
        <taxon>Pseudomonadota</taxon>
        <taxon>Alphaproteobacteria</taxon>
        <taxon>Rhodospirillales</taxon>
        <taxon>Azospirillaceae</taxon>
        <taxon>Azospirillum</taxon>
    </lineage>
</organism>
<dbReference type="InterPro" id="IPR052348">
    <property type="entry name" value="Metallopeptidase_M50B"/>
</dbReference>
<gene>
    <name evidence="15" type="ORF">HND93_18640</name>
</gene>
<evidence type="ECO:0000256" key="11">
    <source>
        <dbReference type="ARBA" id="ARBA00023049"/>
    </source>
</evidence>
<dbReference type="GO" id="GO:0008233">
    <property type="term" value="F:peptidase activity"/>
    <property type="evidence" value="ECO:0007669"/>
    <property type="project" value="UniProtKB-KW"/>
</dbReference>
<comment type="cofactor">
    <cofactor evidence="1">
        <name>Zn(2+)</name>
        <dbReference type="ChEBI" id="CHEBI:29105"/>
    </cofactor>
</comment>
<evidence type="ECO:0000313" key="16">
    <source>
        <dbReference type="Proteomes" id="UP000584642"/>
    </source>
</evidence>
<dbReference type="PANTHER" id="PTHR35864:SF1">
    <property type="entry name" value="ZINC METALLOPROTEASE YWHC-RELATED"/>
    <property type="match status" value="1"/>
</dbReference>
<dbReference type="InterPro" id="IPR044537">
    <property type="entry name" value="Rip2-like"/>
</dbReference>
<proteinExistence type="inferred from homology"/>
<sequence length="230" mass="24665">MESWLFTATAVAIPAILAITLHEAAHGWAAWKLGDDTAKVLGRVTFNPLRHIDPFGTVILPALMYFTTGFVFGWAKPVPVNFNRLNNPRMDMVKVAIAGPAINFVLALVSAWLWGFLPADGLGGGGPTVGTWAKAALEVSVFVNVILMVFNLIPLPPLDGGRVAVGLLPDALAVPLARMERVGLLLLIGVLFLLPMLAREFGYDLNLLGWILGPPVDAVIEVIRVLTGND</sequence>
<keyword evidence="12 13" id="KW-0472">Membrane</keyword>
<comment type="caution">
    <text evidence="15">The sequence shown here is derived from an EMBL/GenBank/DDBJ whole genome shotgun (WGS) entry which is preliminary data.</text>
</comment>
<name>A0ABX2TC17_9PROT</name>
<evidence type="ECO:0000256" key="7">
    <source>
        <dbReference type="ARBA" id="ARBA00022723"/>
    </source>
</evidence>
<evidence type="ECO:0000256" key="3">
    <source>
        <dbReference type="ARBA" id="ARBA00007931"/>
    </source>
</evidence>
<protein>
    <submittedName>
        <fullName evidence="15">Site-2 protease family protein</fullName>
    </submittedName>
</protein>
<keyword evidence="10 13" id="KW-1133">Transmembrane helix</keyword>
<keyword evidence="7" id="KW-0479">Metal-binding</keyword>
<comment type="similarity">
    <text evidence="3">Belongs to the peptidase M50B family.</text>
</comment>
<evidence type="ECO:0000256" key="13">
    <source>
        <dbReference type="SAM" id="Phobius"/>
    </source>
</evidence>
<keyword evidence="5 15" id="KW-0645">Protease</keyword>
<dbReference type="EMBL" id="JABFDB010000013">
    <property type="protein sequence ID" value="NYZ21736.1"/>
    <property type="molecule type" value="Genomic_DNA"/>
</dbReference>
<dbReference type="InterPro" id="IPR008915">
    <property type="entry name" value="Peptidase_M50"/>
</dbReference>
<evidence type="ECO:0000256" key="10">
    <source>
        <dbReference type="ARBA" id="ARBA00022989"/>
    </source>
</evidence>
<feature type="transmembrane region" description="Helical" evidence="13">
    <location>
        <begin position="135"/>
        <end position="153"/>
    </location>
</feature>
<evidence type="ECO:0000256" key="5">
    <source>
        <dbReference type="ARBA" id="ARBA00022670"/>
    </source>
</evidence>
<feature type="domain" description="Peptidase M50" evidence="14">
    <location>
        <begin position="135"/>
        <end position="193"/>
    </location>
</feature>
<evidence type="ECO:0000256" key="4">
    <source>
        <dbReference type="ARBA" id="ARBA00022475"/>
    </source>
</evidence>
<evidence type="ECO:0000313" key="15">
    <source>
        <dbReference type="EMBL" id="NYZ21736.1"/>
    </source>
</evidence>
<evidence type="ECO:0000256" key="8">
    <source>
        <dbReference type="ARBA" id="ARBA00022801"/>
    </source>
</evidence>
<evidence type="ECO:0000256" key="2">
    <source>
        <dbReference type="ARBA" id="ARBA00004651"/>
    </source>
</evidence>
<reference evidence="15 16" key="1">
    <citation type="submission" date="2020-05" db="EMBL/GenBank/DDBJ databases">
        <title>Azospirillum oleiclasticum sp. nov, a nitrogen-fixing and heavy crude oil-emulsifying bacterium isolated from the crude oil of Yumen Oilfield.</title>
        <authorList>
            <person name="Wu D."/>
            <person name="Cai M."/>
            <person name="Zhang X."/>
        </authorList>
    </citation>
    <scope>NUCLEOTIDE SEQUENCE [LARGE SCALE GENOMIC DNA]</scope>
    <source>
        <strain evidence="15 16">ROY-1-1-2</strain>
    </source>
</reference>
<feature type="transmembrane region" description="Helical" evidence="13">
    <location>
        <begin position="55"/>
        <end position="75"/>
    </location>
</feature>
<keyword evidence="4" id="KW-1003">Cell membrane</keyword>